<gene>
    <name evidence="1" type="ORF">H1P_6470003</name>
</gene>
<keyword evidence="2" id="KW-1185">Reference proteome</keyword>
<proteinExistence type="predicted"/>
<dbReference type="AlphaFoldDB" id="A0A563W2E6"/>
<accession>A0A563W2E6</accession>
<dbReference type="Proteomes" id="UP000320055">
    <property type="component" value="Unassembled WGS sequence"/>
</dbReference>
<sequence>MKNSIISTLSALIVSSLVTPVLANEVITINRANAIKIERITPFNLVHGSYQGRFTNQGIPSNLSLLSKIHSHRIQAEDLVQAAIASGRLAKDTLNDAQYLNSVEWLLNQLDRN</sequence>
<organism evidence="1 2">
    <name type="scientific">Hyella patelloides LEGE 07179</name>
    <dbReference type="NCBI Taxonomy" id="945734"/>
    <lineage>
        <taxon>Bacteria</taxon>
        <taxon>Bacillati</taxon>
        <taxon>Cyanobacteriota</taxon>
        <taxon>Cyanophyceae</taxon>
        <taxon>Pleurocapsales</taxon>
        <taxon>Hyellaceae</taxon>
        <taxon>Hyella</taxon>
    </lineage>
</organism>
<evidence type="ECO:0000313" key="2">
    <source>
        <dbReference type="Proteomes" id="UP000320055"/>
    </source>
</evidence>
<name>A0A563W2E6_9CYAN</name>
<evidence type="ECO:0000313" key="1">
    <source>
        <dbReference type="EMBL" id="VEP17815.1"/>
    </source>
</evidence>
<dbReference type="OrthoDB" id="514474at2"/>
<reference evidence="1 2" key="1">
    <citation type="submission" date="2019-01" db="EMBL/GenBank/DDBJ databases">
        <authorList>
            <person name="Brito A."/>
        </authorList>
    </citation>
    <scope>NUCLEOTIDE SEQUENCE [LARGE SCALE GENOMIC DNA]</scope>
    <source>
        <strain evidence="1">1</strain>
    </source>
</reference>
<protein>
    <submittedName>
        <fullName evidence="1">Uncharacterized protein</fullName>
    </submittedName>
</protein>
<dbReference type="EMBL" id="CAACVJ010000609">
    <property type="protein sequence ID" value="VEP17815.1"/>
    <property type="molecule type" value="Genomic_DNA"/>
</dbReference>